<dbReference type="EMBL" id="CP036281">
    <property type="protein sequence ID" value="QDU79422.1"/>
    <property type="molecule type" value="Genomic_DNA"/>
</dbReference>
<keyword evidence="2" id="KW-1185">Reference proteome</keyword>
<dbReference type="NCBIfam" id="TIGR04256">
    <property type="entry name" value="GxxExxY"/>
    <property type="match status" value="1"/>
</dbReference>
<dbReference type="KEGG" id="plon:Pla110_11320"/>
<dbReference type="AlphaFoldDB" id="A0A518CJL7"/>
<accession>A0A518CJL7</accession>
<reference evidence="1 2" key="1">
    <citation type="submission" date="2019-02" db="EMBL/GenBank/DDBJ databases">
        <title>Deep-cultivation of Planctomycetes and their phenomic and genomic characterization uncovers novel biology.</title>
        <authorList>
            <person name="Wiegand S."/>
            <person name="Jogler M."/>
            <person name="Boedeker C."/>
            <person name="Pinto D."/>
            <person name="Vollmers J."/>
            <person name="Rivas-Marin E."/>
            <person name="Kohn T."/>
            <person name="Peeters S.H."/>
            <person name="Heuer A."/>
            <person name="Rast P."/>
            <person name="Oberbeckmann S."/>
            <person name="Bunk B."/>
            <person name="Jeske O."/>
            <person name="Meyerdierks A."/>
            <person name="Storesund J.E."/>
            <person name="Kallscheuer N."/>
            <person name="Luecker S."/>
            <person name="Lage O.M."/>
            <person name="Pohl T."/>
            <person name="Merkel B.J."/>
            <person name="Hornburger P."/>
            <person name="Mueller R.-W."/>
            <person name="Bruemmer F."/>
            <person name="Labrenz M."/>
            <person name="Spormann A.M."/>
            <person name="Op den Camp H."/>
            <person name="Overmann J."/>
            <person name="Amann R."/>
            <person name="Jetten M.S.M."/>
            <person name="Mascher T."/>
            <person name="Medema M.H."/>
            <person name="Devos D.P."/>
            <person name="Kaster A.-K."/>
            <person name="Ovreas L."/>
            <person name="Rohde M."/>
            <person name="Galperin M.Y."/>
            <person name="Jogler C."/>
        </authorList>
    </citation>
    <scope>NUCLEOTIDE SEQUENCE [LARGE SCALE GENOMIC DNA]</scope>
    <source>
        <strain evidence="1 2">Pla110</strain>
    </source>
</reference>
<evidence type="ECO:0000313" key="2">
    <source>
        <dbReference type="Proteomes" id="UP000317178"/>
    </source>
</evidence>
<dbReference type="Proteomes" id="UP000317178">
    <property type="component" value="Chromosome"/>
</dbReference>
<dbReference type="InterPro" id="IPR026350">
    <property type="entry name" value="GxxExxY"/>
</dbReference>
<evidence type="ECO:0000313" key="1">
    <source>
        <dbReference type="EMBL" id="QDU79422.1"/>
    </source>
</evidence>
<name>A0A518CJL7_9PLAN</name>
<sequence>MLVDNSIVLELKAVETVLTVHKAQLLIYLRLTRLRLGFIINFNVPRIKQDIHRIAH</sequence>
<protein>
    <recommendedName>
        <fullName evidence="3">GxxExxY protein</fullName>
    </recommendedName>
</protein>
<organism evidence="1 2">
    <name type="scientific">Polystyrenella longa</name>
    <dbReference type="NCBI Taxonomy" id="2528007"/>
    <lineage>
        <taxon>Bacteria</taxon>
        <taxon>Pseudomonadati</taxon>
        <taxon>Planctomycetota</taxon>
        <taxon>Planctomycetia</taxon>
        <taxon>Planctomycetales</taxon>
        <taxon>Planctomycetaceae</taxon>
        <taxon>Polystyrenella</taxon>
    </lineage>
</organism>
<gene>
    <name evidence="1" type="ORF">Pla110_11320</name>
</gene>
<evidence type="ECO:0008006" key="3">
    <source>
        <dbReference type="Google" id="ProtNLM"/>
    </source>
</evidence>
<proteinExistence type="predicted"/>
<dbReference type="Pfam" id="PF13366">
    <property type="entry name" value="PDDEXK_3"/>
    <property type="match status" value="1"/>
</dbReference>